<organism evidence="9 10">
    <name type="scientific">Streptomyces luteolifulvus</name>
    <dbReference type="NCBI Taxonomy" id="2615112"/>
    <lineage>
        <taxon>Bacteria</taxon>
        <taxon>Bacillati</taxon>
        <taxon>Actinomycetota</taxon>
        <taxon>Actinomycetes</taxon>
        <taxon>Kitasatosporales</taxon>
        <taxon>Streptomycetaceae</taxon>
        <taxon>Streptomyces</taxon>
    </lineage>
</organism>
<name>A0A6H9UVR0_9ACTN</name>
<dbReference type="GO" id="GO:0003677">
    <property type="term" value="F:DNA binding"/>
    <property type="evidence" value="ECO:0007669"/>
    <property type="project" value="UniProtKB-UniRule"/>
</dbReference>
<protein>
    <submittedName>
        <fullName evidence="9">AAA family ATPase</fullName>
    </submittedName>
</protein>
<dbReference type="PANTHER" id="PTHR35807:SF1">
    <property type="entry name" value="TRANSCRIPTIONAL REGULATOR REDD"/>
    <property type="match status" value="1"/>
</dbReference>
<dbReference type="SMART" id="SM00862">
    <property type="entry name" value="Trans_reg_C"/>
    <property type="match status" value="1"/>
</dbReference>
<dbReference type="SMART" id="SM01043">
    <property type="entry name" value="BTAD"/>
    <property type="match status" value="1"/>
</dbReference>
<dbReference type="Gene3D" id="1.10.10.10">
    <property type="entry name" value="Winged helix-like DNA-binding domain superfamily/Winged helix DNA-binding domain"/>
    <property type="match status" value="1"/>
</dbReference>
<evidence type="ECO:0000313" key="10">
    <source>
        <dbReference type="Proteomes" id="UP000442707"/>
    </source>
</evidence>
<dbReference type="PROSITE" id="PS51755">
    <property type="entry name" value="OMPR_PHOB"/>
    <property type="match status" value="1"/>
</dbReference>
<dbReference type="GO" id="GO:0000160">
    <property type="term" value="P:phosphorelay signal transduction system"/>
    <property type="evidence" value="ECO:0007669"/>
    <property type="project" value="UniProtKB-KW"/>
</dbReference>
<evidence type="ECO:0000313" key="9">
    <source>
        <dbReference type="EMBL" id="KAB1142366.1"/>
    </source>
</evidence>
<dbReference type="GO" id="GO:0006355">
    <property type="term" value="P:regulation of DNA-templated transcription"/>
    <property type="evidence" value="ECO:0007669"/>
    <property type="project" value="InterPro"/>
</dbReference>
<comment type="similarity">
    <text evidence="1">Belongs to the AfsR/DnrI/RedD regulatory family.</text>
</comment>
<keyword evidence="2" id="KW-0902">Two-component regulatory system</keyword>
<dbReference type="Gene3D" id="3.40.50.300">
    <property type="entry name" value="P-loop containing nucleotide triphosphate hydrolases"/>
    <property type="match status" value="1"/>
</dbReference>
<evidence type="ECO:0000256" key="7">
    <source>
        <dbReference type="SAM" id="MobiDB-lite"/>
    </source>
</evidence>
<dbReference type="SUPFAM" id="SSF52540">
    <property type="entry name" value="P-loop containing nucleoside triphosphate hydrolases"/>
    <property type="match status" value="1"/>
</dbReference>
<dbReference type="InterPro" id="IPR001867">
    <property type="entry name" value="OmpR/PhoB-type_DNA-bd"/>
</dbReference>
<dbReference type="Pfam" id="PF03704">
    <property type="entry name" value="BTAD"/>
    <property type="match status" value="1"/>
</dbReference>
<dbReference type="SUPFAM" id="SSF48452">
    <property type="entry name" value="TPR-like"/>
    <property type="match status" value="1"/>
</dbReference>
<reference evidence="9 10" key="1">
    <citation type="submission" date="2019-09" db="EMBL/GenBank/DDBJ databases">
        <title>Screening of Novel Bioactive Compounds from Soil-Associated.</title>
        <authorList>
            <person name="Zhao S."/>
        </authorList>
    </citation>
    <scope>NUCLEOTIDE SEQUENCE [LARGE SCALE GENOMIC DNA]</scope>
    <source>
        <strain evidence="9 10">HIT-DPA4</strain>
    </source>
</reference>
<evidence type="ECO:0000256" key="3">
    <source>
        <dbReference type="ARBA" id="ARBA00023015"/>
    </source>
</evidence>
<keyword evidence="3" id="KW-0805">Transcription regulation</keyword>
<feature type="compositionally biased region" description="Low complexity" evidence="7">
    <location>
        <begin position="299"/>
        <end position="313"/>
    </location>
</feature>
<feature type="domain" description="OmpR/PhoB-type" evidence="8">
    <location>
        <begin position="1"/>
        <end position="104"/>
    </location>
</feature>
<evidence type="ECO:0000259" key="8">
    <source>
        <dbReference type="PROSITE" id="PS51755"/>
    </source>
</evidence>
<dbReference type="CDD" id="cd15831">
    <property type="entry name" value="BTAD"/>
    <property type="match status" value="1"/>
</dbReference>
<dbReference type="InterPro" id="IPR027417">
    <property type="entry name" value="P-loop_NTPase"/>
</dbReference>
<dbReference type="InterPro" id="IPR016032">
    <property type="entry name" value="Sig_transdc_resp-reg_C-effctor"/>
</dbReference>
<dbReference type="Gene3D" id="1.25.40.10">
    <property type="entry name" value="Tetratricopeptide repeat domain"/>
    <property type="match status" value="1"/>
</dbReference>
<feature type="DNA-binding region" description="OmpR/PhoB-type" evidence="6">
    <location>
        <begin position="1"/>
        <end position="104"/>
    </location>
</feature>
<evidence type="ECO:0000256" key="2">
    <source>
        <dbReference type="ARBA" id="ARBA00023012"/>
    </source>
</evidence>
<dbReference type="InterPro" id="IPR041664">
    <property type="entry name" value="AAA_16"/>
</dbReference>
<evidence type="ECO:0000256" key="6">
    <source>
        <dbReference type="PROSITE-ProRule" id="PRU01091"/>
    </source>
</evidence>
<accession>A0A6H9UVR0</accession>
<dbReference type="Proteomes" id="UP000442707">
    <property type="component" value="Unassembled WGS sequence"/>
</dbReference>
<evidence type="ECO:0000256" key="4">
    <source>
        <dbReference type="ARBA" id="ARBA00023125"/>
    </source>
</evidence>
<dbReference type="PRINTS" id="PR00364">
    <property type="entry name" value="DISEASERSIST"/>
</dbReference>
<dbReference type="GO" id="GO:0043531">
    <property type="term" value="F:ADP binding"/>
    <property type="evidence" value="ECO:0007669"/>
    <property type="project" value="InterPro"/>
</dbReference>
<gene>
    <name evidence="9" type="ORF">F7R91_29415</name>
</gene>
<keyword evidence="10" id="KW-1185">Reference proteome</keyword>
<evidence type="ECO:0000256" key="1">
    <source>
        <dbReference type="ARBA" id="ARBA00005820"/>
    </source>
</evidence>
<feature type="region of interest" description="Disordered" evidence="7">
    <location>
        <begin position="261"/>
        <end position="335"/>
    </location>
</feature>
<sequence>MKTNHAAEVRFRVLGPLEVRYGEDQDLTPSAPKLRQLVALLLVSENHLVGIHEMIDELWGSNPPASALATLQSYIYKIRKNVFEVDGNGGASLHTKPNGYRLDIPEGVLDVHRFDALIDRGQKALDDGDAEAAAGLLTDALTFWRGAPLADVEAGGRLGVQITRFRERWKRAVELRLEAELRLGRHRELISELKTLCSTHPFDEGLHVKLMIALYRSGRRHEALEVYQTFRRAMIDELGLEPSPLLARLHSAVLTAGPELHTEADDHPELELRPARHPTGDIRAGSGHMLGDDDEPSEAAVTGADSAATAGPPSAAPPYRSPSVPSPAQLPPDIADFTGREDILRRLESRLAECRAQNAPLPVLWITGMPGVGKTTVATRLAHRVSDRFPDGQLYVDLRGDSADPVQPRAVLHRFLTALGEHRSALPCDIDEAGELFRSLCASRSLLFLLDGTASAAQVKSLLPGSGDCAVIVTSLAHALAGSEPVLLNPLPDDEATRLLTSIIGIPRACEDLAAVDRIVTLCGGLPLALRAVGTRLSRLPDWPLDKFAERLADPRRRLDESSLPGLDLRASYDAGFRQLDDRDRLAMQLFAMRATDPFTAEDAAAQLGCELVSAEGVLARLAERHLLQATGTQDGRLGYSVHELAKVYALQQLAGN</sequence>
<dbReference type="EMBL" id="VZRB01000025">
    <property type="protein sequence ID" value="KAB1142366.1"/>
    <property type="molecule type" value="Genomic_DNA"/>
</dbReference>
<dbReference type="AlphaFoldDB" id="A0A6H9UVR0"/>
<dbReference type="Pfam" id="PF13191">
    <property type="entry name" value="AAA_16"/>
    <property type="match status" value="1"/>
</dbReference>
<dbReference type="InterPro" id="IPR011990">
    <property type="entry name" value="TPR-like_helical_dom_sf"/>
</dbReference>
<dbReference type="PANTHER" id="PTHR35807">
    <property type="entry name" value="TRANSCRIPTIONAL REGULATOR REDD-RELATED"/>
    <property type="match status" value="1"/>
</dbReference>
<dbReference type="InterPro" id="IPR005158">
    <property type="entry name" value="BTAD"/>
</dbReference>
<dbReference type="SUPFAM" id="SSF46894">
    <property type="entry name" value="C-terminal effector domain of the bipartite response regulators"/>
    <property type="match status" value="1"/>
</dbReference>
<comment type="caution">
    <text evidence="9">The sequence shown here is derived from an EMBL/GenBank/DDBJ whole genome shotgun (WGS) entry which is preliminary data.</text>
</comment>
<feature type="compositionally biased region" description="Basic and acidic residues" evidence="7">
    <location>
        <begin position="261"/>
        <end position="280"/>
    </location>
</feature>
<proteinExistence type="inferred from homology"/>
<keyword evidence="5" id="KW-0804">Transcription</keyword>
<dbReference type="InterPro" id="IPR051677">
    <property type="entry name" value="AfsR-DnrI-RedD_regulator"/>
</dbReference>
<keyword evidence="4 6" id="KW-0238">DNA-binding</keyword>
<dbReference type="InterPro" id="IPR036388">
    <property type="entry name" value="WH-like_DNA-bd_sf"/>
</dbReference>
<feature type="compositionally biased region" description="Pro residues" evidence="7">
    <location>
        <begin position="314"/>
        <end position="330"/>
    </location>
</feature>
<evidence type="ECO:0000256" key="5">
    <source>
        <dbReference type="ARBA" id="ARBA00023163"/>
    </source>
</evidence>